<proteinExistence type="predicted"/>
<feature type="region of interest" description="Disordered" evidence="1">
    <location>
        <begin position="128"/>
        <end position="334"/>
    </location>
</feature>
<keyword evidence="4" id="KW-1185">Reference proteome</keyword>
<dbReference type="InterPro" id="IPR009839">
    <property type="entry name" value="SseB_N"/>
</dbReference>
<feature type="domain" description="SseB protein N-terminal" evidence="2">
    <location>
        <begin position="359"/>
        <end position="466"/>
    </location>
</feature>
<feature type="compositionally biased region" description="Low complexity" evidence="1">
    <location>
        <begin position="511"/>
        <end position="522"/>
    </location>
</feature>
<evidence type="ECO:0000313" key="3">
    <source>
        <dbReference type="EMBL" id="ADD40782.1"/>
    </source>
</evidence>
<feature type="compositionally biased region" description="Low complexity" evidence="1">
    <location>
        <begin position="298"/>
        <end position="309"/>
    </location>
</feature>
<organism evidence="3 4">
    <name type="scientific">Stackebrandtia nassauensis (strain DSM 44728 / CIP 108903 / NRRL B-16338 / NBRC 102104 / LLR-40K-21)</name>
    <dbReference type="NCBI Taxonomy" id="446470"/>
    <lineage>
        <taxon>Bacteria</taxon>
        <taxon>Bacillati</taxon>
        <taxon>Actinomycetota</taxon>
        <taxon>Actinomycetes</taxon>
        <taxon>Glycomycetales</taxon>
        <taxon>Glycomycetaceae</taxon>
        <taxon>Stackebrandtia</taxon>
    </lineage>
</organism>
<evidence type="ECO:0000313" key="4">
    <source>
        <dbReference type="Proteomes" id="UP000000844"/>
    </source>
</evidence>
<dbReference type="STRING" id="446470.Snas_1072"/>
<feature type="compositionally biased region" description="Low complexity" evidence="1">
    <location>
        <begin position="316"/>
        <end position="327"/>
    </location>
</feature>
<feature type="compositionally biased region" description="Low complexity" evidence="1">
    <location>
        <begin position="218"/>
        <end position="232"/>
    </location>
</feature>
<protein>
    <recommendedName>
        <fullName evidence="2">SseB protein N-terminal domain-containing protein</fullName>
    </recommendedName>
</protein>
<dbReference type="OrthoDB" id="3295680at2"/>
<evidence type="ECO:0000259" key="2">
    <source>
        <dbReference type="Pfam" id="PF07179"/>
    </source>
</evidence>
<dbReference type="eggNOG" id="COG3266">
    <property type="taxonomic scope" value="Bacteria"/>
</dbReference>
<evidence type="ECO:0000256" key="1">
    <source>
        <dbReference type="SAM" id="MobiDB-lite"/>
    </source>
</evidence>
<dbReference type="Proteomes" id="UP000000844">
    <property type="component" value="Chromosome"/>
</dbReference>
<gene>
    <name evidence="3" type="ordered locus">Snas_1072</name>
</gene>
<dbReference type="Pfam" id="PF07179">
    <property type="entry name" value="SseB"/>
    <property type="match status" value="2"/>
</dbReference>
<dbReference type="KEGG" id="sna:Snas_1072"/>
<dbReference type="EMBL" id="CP001778">
    <property type="protein sequence ID" value="ADD40782.1"/>
    <property type="molecule type" value="Genomic_DNA"/>
</dbReference>
<name>D3QA70_STANL</name>
<reference evidence="3 4" key="1">
    <citation type="journal article" date="2009" name="Stand. Genomic Sci.">
        <title>Complete genome sequence of Stackebrandtia nassauensis type strain (LLR-40K-21).</title>
        <authorList>
            <person name="Munk C."/>
            <person name="Lapidus A."/>
            <person name="Copeland A."/>
            <person name="Jando M."/>
            <person name="Mayilraj S."/>
            <person name="Glavina Del Rio T."/>
            <person name="Nolan M."/>
            <person name="Chen F."/>
            <person name="Lucas S."/>
            <person name="Tice H."/>
            <person name="Cheng J.F."/>
            <person name="Han C."/>
            <person name="Detter J.C."/>
            <person name="Bruce D."/>
            <person name="Goodwin L."/>
            <person name="Chain P."/>
            <person name="Pitluck S."/>
            <person name="Goker M."/>
            <person name="Ovchinikova G."/>
            <person name="Pati A."/>
            <person name="Ivanova N."/>
            <person name="Mavromatis K."/>
            <person name="Chen A."/>
            <person name="Palaniappan K."/>
            <person name="Land M."/>
            <person name="Hauser L."/>
            <person name="Chang Y.J."/>
            <person name="Jeffries C.D."/>
            <person name="Bristow J."/>
            <person name="Eisen J.A."/>
            <person name="Markowitz V."/>
            <person name="Hugenholtz P."/>
            <person name="Kyrpides N.C."/>
            <person name="Klenk H.P."/>
        </authorList>
    </citation>
    <scope>NUCLEOTIDE SEQUENCE [LARGE SCALE GENOMIC DNA]</scope>
    <source>
        <strain evidence="4">DSM 44728 / CIP 108903 / NRRL B-16338 / NBRC 102104 / LLR-40K-21</strain>
    </source>
</reference>
<dbReference type="HOGENOM" id="CLU_012380_0_0_11"/>
<feature type="region of interest" description="Disordered" evidence="1">
    <location>
        <begin position="486"/>
        <end position="522"/>
    </location>
</feature>
<feature type="domain" description="SseB protein N-terminal" evidence="2">
    <location>
        <begin position="21"/>
        <end position="122"/>
    </location>
</feature>
<dbReference type="AlphaFoldDB" id="D3QA70"/>
<sequence length="704" mass="76458">MTSMWVPANDIEQHMREALRAGNQEEYFRLLARTDLLLPFAEDTSPSSNGTGSWATWATEDRTHVLVFTSPEAMRACLHAHAGAFRTVSFTALADAWPDSDWWLAVDPGTPIEGYLPAWFVRQVASGDTHLPDDQAPHSQPPMYAANDYPPPRTDYPQSAPPSQFGQFEAAPPPPQFGQFEASPFQQAPPPDPGPRYGETAPSAPSAGPGGLPRREPAAASPAPEPFSQQPADPYDAGLPQRDAYGQPSEAFNSGLPQRDSYPPAEAPPVQDPPSGTYDSPMSSAMPRREPMDSGFGQQPEPEQPAWEPAPRPEEPAWQAQQTQQPASDGYSAASRLPVPVSTALPEWPSEDAVEDELALAASTGDTKAYLSVLLRAWAYLPVAEDCPPSARPGDPEFRWHTDLIDGAYTITAFTSLSRLIARYGDRPHINTTFGRLTAQWPGLEYSLYVNPSTEVGANVPGPQVTTLVTWARTQGLLQPALDMDALGAPRSPASNHGSAQTQAPPPPQAQAPEPAAATPAPTAPELMQKVLPHQQVAMTLERGYDRVAGFVHRYNEVADLNTPEQLYNALGLLRDGVDFSPTDESVHVIRWVGHRGDLYRIAYGGNDPATAERNGGWIVEPPPFSGDGYAPSVEGRRIVEYKVDSVRLPHGATMTRVSADGRSEDIAVYDSDRREWIRADIEAAASSWDISPAGDFRQEQQHA</sequence>
<accession>D3QA70</accession>